<feature type="transmembrane region" description="Helical" evidence="6">
    <location>
        <begin position="249"/>
        <end position="276"/>
    </location>
</feature>
<evidence type="ECO:0000256" key="3">
    <source>
        <dbReference type="ARBA" id="ARBA00022692"/>
    </source>
</evidence>
<evidence type="ECO:0000313" key="8">
    <source>
        <dbReference type="EMBL" id="RDU38301.1"/>
    </source>
</evidence>
<dbReference type="GO" id="GO:0005886">
    <property type="term" value="C:plasma membrane"/>
    <property type="evidence" value="ECO:0007669"/>
    <property type="project" value="UniProtKB-SubCell"/>
</dbReference>
<dbReference type="OrthoDB" id="3078158at2"/>
<evidence type="ECO:0000259" key="7">
    <source>
        <dbReference type="Pfam" id="PF12698"/>
    </source>
</evidence>
<dbReference type="PANTHER" id="PTHR30294:SF48">
    <property type="entry name" value="LINEARMYCIN RESISTANCE PERMEASE PROTEIN LNRM"/>
    <property type="match status" value="1"/>
</dbReference>
<evidence type="ECO:0000256" key="6">
    <source>
        <dbReference type="SAM" id="Phobius"/>
    </source>
</evidence>
<protein>
    <submittedName>
        <fullName evidence="8">ABC transporter permease</fullName>
    </submittedName>
</protein>
<organism evidence="8 9">
    <name type="scientific">Neobacillus piezotolerans</name>
    <dbReference type="NCBI Taxonomy" id="2259171"/>
    <lineage>
        <taxon>Bacteria</taxon>
        <taxon>Bacillati</taxon>
        <taxon>Bacillota</taxon>
        <taxon>Bacilli</taxon>
        <taxon>Bacillales</taxon>
        <taxon>Bacillaceae</taxon>
        <taxon>Neobacillus</taxon>
    </lineage>
</organism>
<comment type="caution">
    <text evidence="8">The sequence shown here is derived from an EMBL/GenBank/DDBJ whole genome shotgun (WGS) entry which is preliminary data.</text>
</comment>
<keyword evidence="3 6" id="KW-0812">Transmembrane</keyword>
<dbReference type="RefSeq" id="WP_115450225.1">
    <property type="nucleotide sequence ID" value="NZ_QNQT01000001.1"/>
</dbReference>
<evidence type="ECO:0000313" key="9">
    <source>
        <dbReference type="Proteomes" id="UP000257144"/>
    </source>
</evidence>
<dbReference type="GO" id="GO:0140359">
    <property type="term" value="F:ABC-type transporter activity"/>
    <property type="evidence" value="ECO:0007669"/>
    <property type="project" value="InterPro"/>
</dbReference>
<keyword evidence="5 6" id="KW-0472">Membrane</keyword>
<dbReference type="Gene3D" id="3.40.1710.10">
    <property type="entry name" value="abc type-2 transporter like domain"/>
    <property type="match status" value="1"/>
</dbReference>
<reference evidence="8 9" key="1">
    <citation type="submission" date="2018-07" db="EMBL/GenBank/DDBJ databases">
        <title>Bacillus sp. YLB-04 draft genome sequence.</title>
        <authorList>
            <person name="Yu L."/>
            <person name="Tang X."/>
        </authorList>
    </citation>
    <scope>NUCLEOTIDE SEQUENCE [LARGE SCALE GENOMIC DNA]</scope>
    <source>
        <strain evidence="8 9">YLB-04</strain>
    </source>
</reference>
<dbReference type="Pfam" id="PF12698">
    <property type="entry name" value="ABC2_membrane_3"/>
    <property type="match status" value="1"/>
</dbReference>
<evidence type="ECO:0000256" key="4">
    <source>
        <dbReference type="ARBA" id="ARBA00022989"/>
    </source>
</evidence>
<dbReference type="InterPro" id="IPR013525">
    <property type="entry name" value="ABC2_TM"/>
</dbReference>
<dbReference type="AlphaFoldDB" id="A0A3D8GVW0"/>
<keyword evidence="2" id="KW-1003">Cell membrane</keyword>
<feature type="transmembrane region" description="Helical" evidence="6">
    <location>
        <begin position="204"/>
        <end position="228"/>
    </location>
</feature>
<comment type="subcellular location">
    <subcellularLocation>
        <location evidence="1">Cell membrane</location>
        <topology evidence="1">Multi-pass membrane protein</topology>
    </subcellularLocation>
</comment>
<keyword evidence="4 6" id="KW-1133">Transmembrane helix</keyword>
<evidence type="ECO:0000256" key="5">
    <source>
        <dbReference type="ARBA" id="ARBA00023136"/>
    </source>
</evidence>
<name>A0A3D8GVW0_9BACI</name>
<keyword evidence="9" id="KW-1185">Reference proteome</keyword>
<gene>
    <name evidence="8" type="ORF">DRW41_01665</name>
</gene>
<dbReference type="PANTHER" id="PTHR30294">
    <property type="entry name" value="MEMBRANE COMPONENT OF ABC TRANSPORTER YHHJ-RELATED"/>
    <property type="match status" value="1"/>
</dbReference>
<feature type="transmembrane region" description="Helical" evidence="6">
    <location>
        <begin position="20"/>
        <end position="39"/>
    </location>
</feature>
<proteinExistence type="predicted"/>
<sequence length="402" mass="42717">MNFWWLALKDTVLIAKDRKALLTLILMPLLLIGILGAAFGKLMGDGEVKIDKFTLAVANLDEGEMGRVLEEDVFVKGLPGLVKVKKMDEAELYESLKAQKAEVGLIIGKGFSDAVISGEEAEVKLISIPSAGIQAIITENVIQQFAREATVRTAGIKLAIQAAAKAGNEGQANLGPGSFSAGEAPFALVKEEAPNAGALPVNSFQYYAAGMGVMFLLMTVTIGVTAMIEEKEQEVYKRLLVSKLTHYEYLAGKVIGLLVLSTLQLLVIILGTRFIFSVDWGPSITGVFIIGISFVFSACGLGVMAGALLKSQKAFNVAGMLGTQIMAAVGGSMVPLYMMPDWVNTIVKIFPNALALQSFLELMAGGGLKDILPGAAGLLGLGVLFLGIGWLRLASERRVNYA</sequence>
<feature type="transmembrane region" description="Helical" evidence="6">
    <location>
        <begin position="371"/>
        <end position="391"/>
    </location>
</feature>
<accession>A0A3D8GVW0</accession>
<dbReference type="EMBL" id="QNQT01000001">
    <property type="protein sequence ID" value="RDU38301.1"/>
    <property type="molecule type" value="Genomic_DNA"/>
</dbReference>
<evidence type="ECO:0000256" key="1">
    <source>
        <dbReference type="ARBA" id="ARBA00004651"/>
    </source>
</evidence>
<evidence type="ECO:0000256" key="2">
    <source>
        <dbReference type="ARBA" id="ARBA00022475"/>
    </source>
</evidence>
<feature type="transmembrane region" description="Helical" evidence="6">
    <location>
        <begin position="316"/>
        <end position="338"/>
    </location>
</feature>
<dbReference type="InterPro" id="IPR051449">
    <property type="entry name" value="ABC-2_transporter_component"/>
</dbReference>
<feature type="transmembrane region" description="Helical" evidence="6">
    <location>
        <begin position="288"/>
        <end position="309"/>
    </location>
</feature>
<dbReference type="Proteomes" id="UP000257144">
    <property type="component" value="Unassembled WGS sequence"/>
</dbReference>
<feature type="domain" description="ABC-2 type transporter transmembrane" evidence="7">
    <location>
        <begin position="20"/>
        <end position="391"/>
    </location>
</feature>